<sequence length="332" mass="35047">MWSAENPIRNRSLNVIFDTDPGVDDAAALLFLNAYPSVTLLGITTVFGNADIDTVTRNALYLKKRFAISAPVARGAGASLAGEISLPPTHIHGQNGIGDIVLDQSGLPDLDPRAAHRFIIDTVRANPGEVTLLAVGRMTNLALALREAPDIASLIKNVVVMGGAFSLSGHNGNVTPVAEANMIGDPLAADEVFGASWPVTAIGLDVTRQVVMGPAELSRLAAYGGEAGRFIVETSRGYRAFHAQFGIDGYYVHDATAAVYVVDPALFQVRSGPIRVATEGVAIGQTIQRDWGTLYPPGEWDMAPDQKVAISVDANRVLGMLVGTHIPCLLAS</sequence>
<organism evidence="4 5">
    <name type="scientific">Rhizobium rhizogenes NBRC 13257</name>
    <dbReference type="NCBI Taxonomy" id="1220581"/>
    <lineage>
        <taxon>Bacteria</taxon>
        <taxon>Pseudomonadati</taxon>
        <taxon>Pseudomonadota</taxon>
        <taxon>Alphaproteobacteria</taxon>
        <taxon>Hyphomicrobiales</taxon>
        <taxon>Rhizobiaceae</taxon>
        <taxon>Rhizobium/Agrobacterium group</taxon>
        <taxon>Rhizobium</taxon>
    </lineage>
</organism>
<accession>A0AA87QGP1</accession>
<gene>
    <name evidence="4" type="ORF">RRH01S_27_00180</name>
</gene>
<dbReference type="PANTHER" id="PTHR12304:SF4">
    <property type="entry name" value="URIDINE NUCLEOSIDASE"/>
    <property type="match status" value="1"/>
</dbReference>
<dbReference type="InterPro" id="IPR036452">
    <property type="entry name" value="Ribo_hydro-like"/>
</dbReference>
<reference evidence="4 5" key="1">
    <citation type="submission" date="2014-05" db="EMBL/GenBank/DDBJ databases">
        <title>Whole genome shotgun sequence of Rhizobium rhizogenes NBRC 13257.</title>
        <authorList>
            <person name="Katano-Makiyama Y."/>
            <person name="Hosoyama A."/>
            <person name="Hashimoto M."/>
            <person name="Hosoyama Y."/>
            <person name="Noguchi M."/>
            <person name="Tsuchikane K."/>
            <person name="Kimura A."/>
            <person name="Ohji S."/>
            <person name="Ichikawa N."/>
            <person name="Yamazoe A."/>
            <person name="Fujita N."/>
        </authorList>
    </citation>
    <scope>NUCLEOTIDE SEQUENCE [LARGE SCALE GENOMIC DNA]</scope>
    <source>
        <strain evidence="4 5">NBRC 13257</strain>
    </source>
</reference>
<evidence type="ECO:0000259" key="3">
    <source>
        <dbReference type="Pfam" id="PF01156"/>
    </source>
</evidence>
<dbReference type="PANTHER" id="PTHR12304">
    <property type="entry name" value="INOSINE-URIDINE PREFERRING NUCLEOSIDE HYDROLASE"/>
    <property type="match status" value="1"/>
</dbReference>
<evidence type="ECO:0000313" key="4">
    <source>
        <dbReference type="EMBL" id="GAJ96892.1"/>
    </source>
</evidence>
<dbReference type="CDD" id="cd02650">
    <property type="entry name" value="nuc_hydro_CaPnhB"/>
    <property type="match status" value="1"/>
</dbReference>
<protein>
    <submittedName>
        <fullName evidence="4">Nucleosidase</fullName>
    </submittedName>
</protein>
<dbReference type="InterPro" id="IPR023186">
    <property type="entry name" value="IUNH"/>
</dbReference>
<dbReference type="EMBL" id="BAYX01000027">
    <property type="protein sequence ID" value="GAJ96892.1"/>
    <property type="molecule type" value="Genomic_DNA"/>
</dbReference>
<dbReference type="AlphaFoldDB" id="A0AA87QGP1"/>
<evidence type="ECO:0000256" key="2">
    <source>
        <dbReference type="ARBA" id="ARBA00023295"/>
    </source>
</evidence>
<evidence type="ECO:0000313" key="5">
    <source>
        <dbReference type="Proteomes" id="UP000026941"/>
    </source>
</evidence>
<dbReference type="Gene3D" id="3.90.245.10">
    <property type="entry name" value="Ribonucleoside hydrolase-like"/>
    <property type="match status" value="1"/>
</dbReference>
<dbReference type="GO" id="GO:0005829">
    <property type="term" value="C:cytosol"/>
    <property type="evidence" value="ECO:0007669"/>
    <property type="project" value="TreeGrafter"/>
</dbReference>
<dbReference type="InterPro" id="IPR001910">
    <property type="entry name" value="Inosine/uridine_hydrolase_dom"/>
</dbReference>
<comment type="caution">
    <text evidence="4">The sequence shown here is derived from an EMBL/GenBank/DDBJ whole genome shotgun (WGS) entry which is preliminary data.</text>
</comment>
<name>A0AA87QGP1_RHIRH</name>
<dbReference type="SUPFAM" id="SSF53590">
    <property type="entry name" value="Nucleoside hydrolase"/>
    <property type="match status" value="1"/>
</dbReference>
<dbReference type="Proteomes" id="UP000026941">
    <property type="component" value="Unassembled WGS sequence"/>
</dbReference>
<dbReference type="GO" id="GO:0006152">
    <property type="term" value="P:purine nucleoside catabolic process"/>
    <property type="evidence" value="ECO:0007669"/>
    <property type="project" value="TreeGrafter"/>
</dbReference>
<dbReference type="RefSeq" id="WP_015918079.1">
    <property type="nucleotide sequence ID" value="NZ_BAYX01000027.1"/>
</dbReference>
<keyword evidence="2" id="KW-0326">Glycosidase</keyword>
<keyword evidence="1" id="KW-0378">Hydrolase</keyword>
<dbReference type="GO" id="GO:0008477">
    <property type="term" value="F:purine nucleosidase activity"/>
    <property type="evidence" value="ECO:0007669"/>
    <property type="project" value="TreeGrafter"/>
</dbReference>
<proteinExistence type="predicted"/>
<feature type="domain" description="Inosine/uridine-preferring nucleoside hydrolase" evidence="3">
    <location>
        <begin position="15"/>
        <end position="317"/>
    </location>
</feature>
<evidence type="ECO:0000256" key="1">
    <source>
        <dbReference type="ARBA" id="ARBA00022801"/>
    </source>
</evidence>
<dbReference type="Pfam" id="PF01156">
    <property type="entry name" value="IU_nuc_hydro"/>
    <property type="match status" value="1"/>
</dbReference>